<reference evidence="3 4" key="1">
    <citation type="submission" date="2020-02" db="EMBL/GenBank/DDBJ databases">
        <title>Whole-genome analyses of novel actinobacteria.</title>
        <authorList>
            <person name="Sahin N."/>
        </authorList>
    </citation>
    <scope>NUCLEOTIDE SEQUENCE [LARGE SCALE GENOMIC DNA]</scope>
    <source>
        <strain evidence="3 4">KC13</strain>
    </source>
</reference>
<sequence length="115" mass="12522">MNFLLLLGGADHHDRWDALSDEERDQAHADFIAFEKALIERGTRLAGDAVGRPETARTIHPDGTVTDGPFAESVEQLGGFILIDVPTIDDAAELADLLPKRFATEIRPCLGVKLS</sequence>
<comment type="similarity">
    <text evidence="1">Belongs to the YciI family.</text>
</comment>
<organism evidence="3 4">
    <name type="scientific">Nocardioides turkmenicus</name>
    <dbReference type="NCBI Taxonomy" id="2711220"/>
    <lineage>
        <taxon>Bacteria</taxon>
        <taxon>Bacillati</taxon>
        <taxon>Actinomycetota</taxon>
        <taxon>Actinomycetes</taxon>
        <taxon>Propionibacteriales</taxon>
        <taxon>Nocardioidaceae</taxon>
        <taxon>Nocardioides</taxon>
    </lineage>
</organism>
<dbReference type="Gene3D" id="3.30.70.1060">
    <property type="entry name" value="Dimeric alpha+beta barrel"/>
    <property type="match status" value="1"/>
</dbReference>
<name>A0A6M1R7F4_9ACTN</name>
<dbReference type="RefSeq" id="WP_165111221.1">
    <property type="nucleotide sequence ID" value="NZ_JAALAA010000009.1"/>
</dbReference>
<comment type="caution">
    <text evidence="3">The sequence shown here is derived from an EMBL/GenBank/DDBJ whole genome shotgun (WGS) entry which is preliminary data.</text>
</comment>
<dbReference type="InterPro" id="IPR005545">
    <property type="entry name" value="YCII"/>
</dbReference>
<dbReference type="AlphaFoldDB" id="A0A6M1R7F4"/>
<proteinExistence type="inferred from homology"/>
<feature type="domain" description="YCII-related" evidence="2">
    <location>
        <begin position="15"/>
        <end position="101"/>
    </location>
</feature>
<dbReference type="SUPFAM" id="SSF54909">
    <property type="entry name" value="Dimeric alpha+beta barrel"/>
    <property type="match status" value="1"/>
</dbReference>
<evidence type="ECO:0000313" key="4">
    <source>
        <dbReference type="Proteomes" id="UP000483261"/>
    </source>
</evidence>
<dbReference type="EMBL" id="JAALAA010000009">
    <property type="protein sequence ID" value="NGN93478.1"/>
    <property type="molecule type" value="Genomic_DNA"/>
</dbReference>
<evidence type="ECO:0000256" key="1">
    <source>
        <dbReference type="ARBA" id="ARBA00007689"/>
    </source>
</evidence>
<gene>
    <name evidence="3" type="ORF">G5C66_12085</name>
</gene>
<dbReference type="InterPro" id="IPR011008">
    <property type="entry name" value="Dimeric_a/b-barrel"/>
</dbReference>
<evidence type="ECO:0000259" key="2">
    <source>
        <dbReference type="Pfam" id="PF03795"/>
    </source>
</evidence>
<dbReference type="Proteomes" id="UP000483261">
    <property type="component" value="Unassembled WGS sequence"/>
</dbReference>
<dbReference type="Pfam" id="PF03795">
    <property type="entry name" value="YCII"/>
    <property type="match status" value="1"/>
</dbReference>
<keyword evidence="4" id="KW-1185">Reference proteome</keyword>
<dbReference type="PANTHER" id="PTHR35174:SF3">
    <property type="entry name" value="BLL7171 PROTEIN"/>
    <property type="match status" value="1"/>
</dbReference>
<accession>A0A6M1R7F4</accession>
<protein>
    <submittedName>
        <fullName evidence="3">Transcription initiation protein</fullName>
    </submittedName>
</protein>
<dbReference type="PANTHER" id="PTHR35174">
    <property type="entry name" value="BLL7171 PROTEIN-RELATED"/>
    <property type="match status" value="1"/>
</dbReference>
<evidence type="ECO:0000313" key="3">
    <source>
        <dbReference type="EMBL" id="NGN93478.1"/>
    </source>
</evidence>